<dbReference type="EMBL" id="CP022684">
    <property type="protein sequence ID" value="AUM11831.1"/>
    <property type="molecule type" value="Genomic_DNA"/>
</dbReference>
<proteinExistence type="inferred from homology"/>
<sequence>MAHVETSTEGHILLIRINRAEKYNALSPEMYHDMGKALMRLNSDPELRVAVLYAEGKHFTAGVELDKWAPIFGSGNAFPVGEDEIDPMGLTGERHTKPVIIAVQGYCFTWGVEILLNTEIRVAARDTQFQMLEVQRGLYPCGGATLRLPVEAGWGNAQRVLLTGERWSAEDAYRWGMIQELVEPGEQFNKAMEIAQSVAKAAPLGVQGVLKATRFSAAHPHDQDASVQQFMADLKPVMQSEDAAEGVNSFMERREAVFKGR</sequence>
<evidence type="ECO:0000256" key="1">
    <source>
        <dbReference type="ARBA" id="ARBA00005254"/>
    </source>
</evidence>
<dbReference type="PANTHER" id="PTHR43802:SF1">
    <property type="entry name" value="IP11341P-RELATED"/>
    <property type="match status" value="1"/>
</dbReference>
<dbReference type="Gene3D" id="1.10.12.10">
    <property type="entry name" value="Lyase 2-enoyl-coa Hydratase, Chain A, domain 2"/>
    <property type="match status" value="1"/>
</dbReference>
<dbReference type="InterPro" id="IPR001753">
    <property type="entry name" value="Enoyl-CoA_hydra/iso"/>
</dbReference>
<dbReference type="InterPro" id="IPR014748">
    <property type="entry name" value="Enoyl-CoA_hydra_C"/>
</dbReference>
<dbReference type="PANTHER" id="PTHR43802">
    <property type="entry name" value="ENOYL-COA HYDRATASE"/>
    <property type="match status" value="1"/>
</dbReference>
<dbReference type="OrthoDB" id="9775794at2"/>
<dbReference type="AlphaFoldDB" id="A0A2K9LI39"/>
<dbReference type="RefSeq" id="WP_101893169.1">
    <property type="nucleotide sequence ID" value="NZ_CP022684.1"/>
</dbReference>
<dbReference type="Gene3D" id="3.90.226.10">
    <property type="entry name" value="2-enoyl-CoA Hydratase, Chain A, domain 1"/>
    <property type="match status" value="1"/>
</dbReference>
<dbReference type="NCBIfam" id="NF005126">
    <property type="entry name" value="PRK06563.1"/>
    <property type="match status" value="1"/>
</dbReference>
<comment type="similarity">
    <text evidence="1">Belongs to the enoyl-CoA hydratase/isomerase family.</text>
</comment>
<dbReference type="EC" id="4.2.1.17" evidence="2"/>
<dbReference type="Proteomes" id="UP000235116">
    <property type="component" value="Chromosome"/>
</dbReference>
<dbReference type="CDD" id="cd06558">
    <property type="entry name" value="crotonase-like"/>
    <property type="match status" value="1"/>
</dbReference>
<reference evidence="3" key="1">
    <citation type="submission" date="2017-08" db="EMBL/GenBank/DDBJ databases">
        <title>Direct submision.</title>
        <authorList>
            <person name="Kim S.-J."/>
            <person name="Rhee S.-K."/>
        </authorList>
    </citation>
    <scope>NUCLEOTIDE SEQUENCE [LARGE SCALE GENOMIC DNA]</scope>
    <source>
        <strain evidence="3">GI5</strain>
    </source>
</reference>
<dbReference type="GO" id="GO:0004300">
    <property type="term" value="F:enoyl-CoA hydratase activity"/>
    <property type="evidence" value="ECO:0007669"/>
    <property type="project" value="UniProtKB-EC"/>
</dbReference>
<dbReference type="SUPFAM" id="SSF52096">
    <property type="entry name" value="ClpP/crotonase"/>
    <property type="match status" value="1"/>
</dbReference>
<dbReference type="Pfam" id="PF00378">
    <property type="entry name" value="ECH_1"/>
    <property type="match status" value="1"/>
</dbReference>
<accession>A0A2K9LI39</accession>
<evidence type="ECO:0000313" key="2">
    <source>
        <dbReference type="EMBL" id="AUM11831.1"/>
    </source>
</evidence>
<dbReference type="InterPro" id="IPR029045">
    <property type="entry name" value="ClpP/crotonase-like_dom_sf"/>
</dbReference>
<dbReference type="KEGG" id="kak:Kalk_05075"/>
<keyword evidence="3" id="KW-1185">Reference proteome</keyword>
<keyword evidence="2" id="KW-0456">Lyase</keyword>
<gene>
    <name evidence="2" type="ORF">Kalk_05075</name>
</gene>
<evidence type="ECO:0000313" key="3">
    <source>
        <dbReference type="Proteomes" id="UP000235116"/>
    </source>
</evidence>
<protein>
    <submittedName>
        <fullName evidence="2">Enoyl-CoA hydratase</fullName>
        <ecNumber evidence="2">4.2.1.17</ecNumber>
    </submittedName>
</protein>
<name>A0A2K9LI39_9GAMM</name>
<organism evidence="2 3">
    <name type="scientific">Ketobacter alkanivorans</name>
    <dbReference type="NCBI Taxonomy" id="1917421"/>
    <lineage>
        <taxon>Bacteria</taxon>
        <taxon>Pseudomonadati</taxon>
        <taxon>Pseudomonadota</taxon>
        <taxon>Gammaproteobacteria</taxon>
        <taxon>Pseudomonadales</taxon>
        <taxon>Ketobacteraceae</taxon>
        <taxon>Ketobacter</taxon>
    </lineage>
</organism>